<evidence type="ECO:0000313" key="2">
    <source>
        <dbReference type="Proteomes" id="UP000323439"/>
    </source>
</evidence>
<proteinExistence type="predicted"/>
<dbReference type="EMBL" id="FMXB01000014">
    <property type="protein sequence ID" value="SDA62710.1"/>
    <property type="molecule type" value="Genomic_DNA"/>
</dbReference>
<organism evidence="1 2">
    <name type="scientific">Methanobrevibacter millerae</name>
    <dbReference type="NCBI Taxonomy" id="230361"/>
    <lineage>
        <taxon>Archaea</taxon>
        <taxon>Methanobacteriati</taxon>
        <taxon>Methanobacteriota</taxon>
        <taxon>Methanomada group</taxon>
        <taxon>Methanobacteria</taxon>
        <taxon>Methanobacteriales</taxon>
        <taxon>Methanobacteriaceae</taxon>
        <taxon>Methanobrevibacter</taxon>
    </lineage>
</organism>
<dbReference type="Proteomes" id="UP000323439">
    <property type="component" value="Unassembled WGS sequence"/>
</dbReference>
<dbReference type="OrthoDB" id="77910at2157"/>
<protein>
    <submittedName>
        <fullName evidence="1">Uncharacterized protein</fullName>
    </submittedName>
</protein>
<reference evidence="1 2" key="1">
    <citation type="submission" date="2016-10" db="EMBL/GenBank/DDBJ databases">
        <authorList>
            <person name="Varghese N."/>
            <person name="Submissions S."/>
        </authorList>
    </citation>
    <scope>NUCLEOTIDE SEQUENCE [LARGE SCALE GENOMIC DNA]</scope>
    <source>
        <strain evidence="1 2">DSM 16643</strain>
    </source>
</reference>
<evidence type="ECO:0000313" key="1">
    <source>
        <dbReference type="EMBL" id="SDA62710.1"/>
    </source>
</evidence>
<gene>
    <name evidence="1" type="ORF">SAMN02910315_01775</name>
</gene>
<name>A0A1G5WXL9_9EURY</name>
<dbReference type="AlphaFoldDB" id="A0A1G5WXL9"/>
<accession>A0A1G5WXL9</accession>
<dbReference type="RefSeq" id="WP_149732298.1">
    <property type="nucleotide sequence ID" value="NZ_FMXB01000014.1"/>
</dbReference>
<sequence>MILKDILDYFDINVKLPEYLYCETFSDVFLRGELKKENGRYIIVAETRKDVIHTMIIDSGDDYPVVISSELPNGKTNGIKFSKTEGDLTYI</sequence>
<keyword evidence="2" id="KW-1185">Reference proteome</keyword>